<keyword evidence="1" id="KW-1133">Transmembrane helix</keyword>
<feature type="transmembrane region" description="Helical" evidence="1">
    <location>
        <begin position="31"/>
        <end position="57"/>
    </location>
</feature>
<keyword evidence="1" id="KW-0472">Membrane</keyword>
<gene>
    <name evidence="3" type="ORF">ABID12_004197</name>
</gene>
<reference evidence="3 4" key="1">
    <citation type="submission" date="2024-06" db="EMBL/GenBank/DDBJ databases">
        <title>Genomic Encyclopedia of Type Strains, Phase IV (KMG-IV): sequencing the most valuable type-strain genomes for metagenomic binning, comparative biology and taxonomic classification.</title>
        <authorList>
            <person name="Goeker M."/>
        </authorList>
    </citation>
    <scope>NUCLEOTIDE SEQUENCE [LARGE SCALE GENOMIC DNA]</scope>
    <source>
        <strain evidence="3 4">DSM 28102</strain>
    </source>
</reference>
<evidence type="ECO:0000313" key="4">
    <source>
        <dbReference type="Proteomes" id="UP001549164"/>
    </source>
</evidence>
<evidence type="ECO:0008006" key="5">
    <source>
        <dbReference type="Google" id="ProtNLM"/>
    </source>
</evidence>
<feature type="chain" id="PRO_5046514403" description="Phage tail protein" evidence="2">
    <location>
        <begin position="22"/>
        <end position="360"/>
    </location>
</feature>
<evidence type="ECO:0000256" key="2">
    <source>
        <dbReference type="SAM" id="SignalP"/>
    </source>
</evidence>
<feature type="signal peptide" evidence="2">
    <location>
        <begin position="1"/>
        <end position="21"/>
    </location>
</feature>
<keyword evidence="2" id="KW-0732">Signal</keyword>
<evidence type="ECO:0000313" key="3">
    <source>
        <dbReference type="EMBL" id="MET3602223.1"/>
    </source>
</evidence>
<organism evidence="3 4">
    <name type="scientific">Martelella mangrovi</name>
    <dbReference type="NCBI Taxonomy" id="1397477"/>
    <lineage>
        <taxon>Bacteria</taxon>
        <taxon>Pseudomonadati</taxon>
        <taxon>Pseudomonadota</taxon>
        <taxon>Alphaproteobacteria</taxon>
        <taxon>Hyphomicrobiales</taxon>
        <taxon>Aurantimonadaceae</taxon>
        <taxon>Martelella</taxon>
    </lineage>
</organism>
<protein>
    <recommendedName>
        <fullName evidence="5">Phage tail protein</fullName>
    </recommendedName>
</protein>
<dbReference type="Proteomes" id="UP001549164">
    <property type="component" value="Unassembled WGS sequence"/>
</dbReference>
<name>A0ABV2IIN8_9HYPH</name>
<keyword evidence="4" id="KW-1185">Reference proteome</keyword>
<dbReference type="EMBL" id="JBEPLY010000032">
    <property type="protein sequence ID" value="MET3602223.1"/>
    <property type="molecule type" value="Genomic_DNA"/>
</dbReference>
<keyword evidence="1" id="KW-0812">Transmembrane</keyword>
<accession>A0ABV2IIN8</accession>
<proteinExistence type="predicted"/>
<sequence>MIRLLFYTLVAFLSAATMAHAGFIVGAIGAVASFIGSVGVIGQTIIGIGLSVGASLIQRAIAGKQKRPEARDPGVSLSLRMGDNQPITFIAGDYATAGRRKYAGVWGSEGGTPNAYFVDVIELSNLPQSGLNGVWVDDQKVTLLTDEAHGEFGFPVSEYRENGTDHMWVKFHDGNQTAADGYLVDRFGSDAERPWHAAMIGLGCAYTIVTCRYNRDLFSSAPSMLFELGSIPLYDPRKDSSVGGSGAHRWDNPATWEPSNNLFVIMYNVERGIYYGDQWIYGGQNLSAYRQPIANWMAAMNEADALVDDGNGEMVPAFRGGYEFIGNERPLDALEELRLACNALLAEVGGIFKVQVGAPG</sequence>
<feature type="non-terminal residue" evidence="3">
    <location>
        <position position="360"/>
    </location>
</feature>
<comment type="caution">
    <text evidence="3">The sequence shown here is derived from an EMBL/GenBank/DDBJ whole genome shotgun (WGS) entry which is preliminary data.</text>
</comment>
<evidence type="ECO:0000256" key="1">
    <source>
        <dbReference type="SAM" id="Phobius"/>
    </source>
</evidence>